<organism evidence="14 15">
    <name type="scientific">Rhizodiscina lignyota</name>
    <dbReference type="NCBI Taxonomy" id="1504668"/>
    <lineage>
        <taxon>Eukaryota</taxon>
        <taxon>Fungi</taxon>
        <taxon>Dikarya</taxon>
        <taxon>Ascomycota</taxon>
        <taxon>Pezizomycotina</taxon>
        <taxon>Dothideomycetes</taxon>
        <taxon>Pleosporomycetidae</taxon>
        <taxon>Aulographales</taxon>
        <taxon>Rhizodiscinaceae</taxon>
        <taxon>Rhizodiscina</taxon>
    </lineage>
</organism>
<dbReference type="Gene3D" id="3.30.40.10">
    <property type="entry name" value="Zinc/RING finger domain, C3HC4 (zinc finger)"/>
    <property type="match status" value="1"/>
</dbReference>
<feature type="region of interest" description="Disordered" evidence="11">
    <location>
        <begin position="551"/>
        <end position="570"/>
    </location>
</feature>
<feature type="region of interest" description="Disordered" evidence="11">
    <location>
        <begin position="60"/>
        <end position="83"/>
    </location>
</feature>
<dbReference type="SUPFAM" id="SSF52029">
    <property type="entry name" value="GroEL apical domain-like"/>
    <property type="match status" value="1"/>
</dbReference>
<keyword evidence="5 9" id="KW-0863">Zinc-finger</keyword>
<dbReference type="Pfam" id="PF01504">
    <property type="entry name" value="PIP5K"/>
    <property type="match status" value="2"/>
</dbReference>
<feature type="compositionally biased region" description="Low complexity" evidence="11">
    <location>
        <begin position="140"/>
        <end position="171"/>
    </location>
</feature>
<evidence type="ECO:0000256" key="4">
    <source>
        <dbReference type="ARBA" id="ARBA00022741"/>
    </source>
</evidence>
<dbReference type="InterPro" id="IPR044769">
    <property type="entry name" value="PIKfyve_PIPKc"/>
</dbReference>
<feature type="region of interest" description="Disordered" evidence="11">
    <location>
        <begin position="464"/>
        <end position="546"/>
    </location>
</feature>
<dbReference type="GO" id="GO:0000329">
    <property type="term" value="C:fungal-type vacuole membrane"/>
    <property type="evidence" value="ECO:0007669"/>
    <property type="project" value="TreeGrafter"/>
</dbReference>
<reference evidence="14" key="1">
    <citation type="journal article" date="2020" name="Stud. Mycol.">
        <title>101 Dothideomycetes genomes: a test case for predicting lifestyles and emergence of pathogens.</title>
        <authorList>
            <person name="Haridas S."/>
            <person name="Albert R."/>
            <person name="Binder M."/>
            <person name="Bloem J."/>
            <person name="Labutti K."/>
            <person name="Salamov A."/>
            <person name="Andreopoulos B."/>
            <person name="Baker S."/>
            <person name="Barry K."/>
            <person name="Bills G."/>
            <person name="Bluhm B."/>
            <person name="Cannon C."/>
            <person name="Castanera R."/>
            <person name="Culley D."/>
            <person name="Daum C."/>
            <person name="Ezra D."/>
            <person name="Gonzalez J."/>
            <person name="Henrissat B."/>
            <person name="Kuo A."/>
            <person name="Liang C."/>
            <person name="Lipzen A."/>
            <person name="Lutzoni F."/>
            <person name="Magnuson J."/>
            <person name="Mondo S."/>
            <person name="Nolan M."/>
            <person name="Ohm R."/>
            <person name="Pangilinan J."/>
            <person name="Park H.-J."/>
            <person name="Ramirez L."/>
            <person name="Alfaro M."/>
            <person name="Sun H."/>
            <person name="Tritt A."/>
            <person name="Yoshinaga Y."/>
            <person name="Zwiers L.-H."/>
            <person name="Turgeon B."/>
            <person name="Goodwin S."/>
            <person name="Spatafora J."/>
            <person name="Crous P."/>
            <person name="Grigoriev I."/>
        </authorList>
    </citation>
    <scope>NUCLEOTIDE SEQUENCE</scope>
    <source>
        <strain evidence="14">CBS 133067</strain>
    </source>
</reference>
<feature type="region of interest" description="Disordered" evidence="11">
    <location>
        <begin position="1614"/>
        <end position="1702"/>
    </location>
</feature>
<evidence type="ECO:0000313" key="15">
    <source>
        <dbReference type="Proteomes" id="UP000799772"/>
    </source>
</evidence>
<dbReference type="EMBL" id="ML978122">
    <property type="protein sequence ID" value="KAF2103061.1"/>
    <property type="molecule type" value="Genomic_DNA"/>
</dbReference>
<dbReference type="Pfam" id="PF00118">
    <property type="entry name" value="Cpn60_TCP1"/>
    <property type="match status" value="1"/>
</dbReference>
<dbReference type="Gene3D" id="3.30.810.10">
    <property type="entry name" value="2-Layer Sandwich"/>
    <property type="match status" value="1"/>
</dbReference>
<dbReference type="PANTHER" id="PTHR45748">
    <property type="entry name" value="1-PHOSPHATIDYLINOSITOL 3-PHOSPHATE 5-KINASE-RELATED"/>
    <property type="match status" value="1"/>
</dbReference>
<dbReference type="GO" id="GO:0005524">
    <property type="term" value="F:ATP binding"/>
    <property type="evidence" value="ECO:0007669"/>
    <property type="project" value="UniProtKB-UniRule"/>
</dbReference>
<feature type="non-terminal residue" evidence="14">
    <location>
        <position position="1"/>
    </location>
</feature>
<name>A0A9P4M9U7_9PEZI</name>
<protein>
    <recommendedName>
        <fullName evidence="1">1-phosphatidylinositol-3-phosphate 5-kinase</fullName>
        <ecNumber evidence="1">2.7.1.150</ecNumber>
    </recommendedName>
</protein>
<evidence type="ECO:0000259" key="12">
    <source>
        <dbReference type="PROSITE" id="PS50178"/>
    </source>
</evidence>
<feature type="compositionally biased region" description="Basic residues" evidence="11">
    <location>
        <begin position="531"/>
        <end position="543"/>
    </location>
</feature>
<dbReference type="OrthoDB" id="158357at2759"/>
<dbReference type="InterPro" id="IPR027483">
    <property type="entry name" value="PInositol-4-P-4/5-kinase_C_sf"/>
</dbReference>
<dbReference type="FunFam" id="3.30.40.10:FF:000283">
    <property type="entry name" value="1-phosphatidylinositol-3-phosphate 5-kinase (Fab1)"/>
    <property type="match status" value="1"/>
</dbReference>
<dbReference type="SUPFAM" id="SSF56104">
    <property type="entry name" value="SAICAR synthase-like"/>
    <property type="match status" value="1"/>
</dbReference>
<evidence type="ECO:0000256" key="9">
    <source>
        <dbReference type="PROSITE-ProRule" id="PRU00091"/>
    </source>
</evidence>
<feature type="compositionally biased region" description="Low complexity" evidence="11">
    <location>
        <begin position="60"/>
        <end position="70"/>
    </location>
</feature>
<dbReference type="InterPro" id="IPR000306">
    <property type="entry name" value="Znf_FYVE"/>
</dbReference>
<evidence type="ECO:0000256" key="3">
    <source>
        <dbReference type="ARBA" id="ARBA00022723"/>
    </source>
</evidence>
<feature type="region of interest" description="Disordered" evidence="11">
    <location>
        <begin position="1021"/>
        <end position="1055"/>
    </location>
</feature>
<evidence type="ECO:0000256" key="2">
    <source>
        <dbReference type="ARBA" id="ARBA00022679"/>
    </source>
</evidence>
<dbReference type="SMART" id="SM00330">
    <property type="entry name" value="PIPKc"/>
    <property type="match status" value="1"/>
</dbReference>
<evidence type="ECO:0000313" key="14">
    <source>
        <dbReference type="EMBL" id="KAF2103061.1"/>
    </source>
</evidence>
<sequence length="2319" mass="258437">ALASTLDHIHTNASQSEALTTFAEYAPPPRSAAGSEAKTLAGELVQGGISGLYSRLKASVGSSKESGVGSPTATTKSVDSGDDASVKSLKLKLGHKSTTSVGTIESSPVVVSPQPSQLKSPASSKFPEGQLSTGRLLPASSSASLKSGSSVIDHASPVSSRPQSRPASSSVDLSNEPIPARHVGGVQKTSENIPTIDTPKTSNTLGERPAIPNTSSKVKDADLSIDTKSGSSRLSKDQIGESETPIGLPTPKILRTGEAPLSRVSSKVSESSTLASPVSGALSVDSNTRMGSIDAELGAELTRSETTERPPLLHVSQSHLPGYRASRATSSDGDMSSVTTVAASRQATPVTTAEAAKLRSELAKAADQNVGQMRSRLLAKEFWMRDENAKDCFYCGDTFSTFRRKHHCRTCGQIFDAKCTSTIPGKIFGIGGTVRVCIPCEHIIDGTEDDSSIYSEEDDIYSIPGDSHSPVDEHAREQPADMGTPTIGIPVSRKSADQTKRRSAVLEFDGQPTLARPSSSRSLRSLSGRPHTPHKRHHSRHMFTRGMKSSNIDRAPFQGQDSEGAGKDSLLPAFHHDNIIDPDLAPFLSDEGSSDDETVSLFATLDGDKPQSPARVDGDKSGFNALFSSLRKGKSRGDRSHTGASHGGRDTDAASISSRHLTHHHSRKRNVSVNSISHARHSPRRTKSNSLLKGFPMPFGSSLALPLEPDSPIIRPHSSHSRITRSASMRGESAPPVELNHASLQHVRKMLKQMLQDGDIPSARSWERALMPILLKSTNEVNPDIRRRDFIDIRHYVKLKKISGGKPGDTTYVSGVVFTKNVALKTMPRSISHPRIIIVTFAIEYARHQQHFMSLEPVIAQEKEYLRNLVRRIIAFDPQVLLVQKNVSGLALKLLAEAGIAVVYNVKRSVLNAVSRCTQTKLISSVDKLVFDPSQVGHCGGFDVKTYVSDGIKKTYVWLSGCQADLGCTIVLRGAEKETLRRLKRITEFMCYVVYNLRLETYLMRDEFVLIPTTTTDGTISPSKAQMPLLPSSETSADPENSNTELVASPNEQGLTESGSLPSFYEDIVEKHKTKILSTSPFVKFMPPYLLMQAREQESRLTHLKQLRDQYKPELGPEKSNATNKFQLVQPEMVQGVVQKASKQVREFLYAVHDAEYDKAMHNYLTQKRQWESYLAGTINLFDPLSHQRIAFLYSMVNSQSTTPCIGPEIIALEFYNEQEIDEGFATDITLGQYVEDLIHGAGTICGINGCERNLFAHHRQYVHGPGQMAVYVQRHPPKLPGMQNTILMWSQCRICGQETQVLAMSDSTWKYSFGKYLELTFWSSELHPRANVCPHDIHHDHVRFFGLHGVVVRIQYDPIQLHEVVIPRSTITWKVDSDLKLKNEQYQRIKERLDRFMQSVKSRIKSIHVDGVLPEKMDPCRTELDRLTKAAQEDHEQLTKKLQEKYMKSRYYEIIPFNRAMRFMHEKAIWWDDEFAAFEKNFFPSEKDIRRLAEKQLRKLFIEKDESTTTIDSIEEEQNDQSEEMDIEPKQAPDIVHLQPSPSHLSAEDAESMLMTGLEKVNSQEGRPNETEVVLPPPIELKHSRASSDESNLSLEGATKIAGSPEVKHLDLAIPADHPSNPPSDVKESAFVPSRPAADAETRETCETSVSRTPTPTLSNLSDSDSLLAPPRDPNISKIPRLVDKALPTPPPLSRAHSQPSEIFRRQLSSNSIPAVSTGKTEALKMSLTEAAKGLEKRLTERLSGTLRAGRTASHSLIPRSVPSKQRFDTKVSTLARHFEQLSRELERERLRERRLRTERTRQARAYPLASSRPTVEVYPDAHQAVQGRVSPEDESLPESPARTSTETVAASIDQSISTDSTAGPTPTELEESHESAEHIEPEAPQPEEQTPTASDAEGEGSDVDLPEGLDKELLSPIESPDILELPKHEKTSIMKMLRNFWSERSASGWTPLEYPLLPSEHVWENSDVIVREDEPSSIIALALSDGDYLAKLREFREKASTAKEKSTSVYGDDKEHVETLPLEDDEASIERNLLSPERTHIIYAFQYHGVKARCKIFYAESFDALRRKAGVADRFVESLSRCLKWDSKGGKTKSLFLKTMDDRFVLKSLSQPEVNAFFKFAPNYFAFSHQILFKGLPSVIAKMLGLFQITVKNPATGVEFDWFMLVMENLFYHREPDRRFDLKGSMRNRKIQKTGERDEVLQDENLVDIIFENPIFVREHTMTLLQACVWNDTLFLSQQNVMDYSMMAGFIDDRFEIVVGIIDCIRTYTWDKKLETWIKDRGKNKPTITSPKDYKNRFRIAMSKYILLAPNCWHHFS</sequence>
<feature type="compositionally biased region" description="Basic residues" evidence="11">
    <location>
        <begin position="678"/>
        <end position="687"/>
    </location>
</feature>
<evidence type="ECO:0000256" key="1">
    <source>
        <dbReference type="ARBA" id="ARBA00012009"/>
    </source>
</evidence>
<keyword evidence="8 10" id="KW-0067">ATP-binding</keyword>
<evidence type="ECO:0000256" key="5">
    <source>
        <dbReference type="ARBA" id="ARBA00022771"/>
    </source>
</evidence>
<dbReference type="FunFam" id="3.30.810.10:FF:000001">
    <property type="entry name" value="1-phosphatidylinositol 3-phosphate 5-kinase FAB1"/>
    <property type="match status" value="1"/>
</dbReference>
<dbReference type="PROSITE" id="PS51455">
    <property type="entry name" value="PIPK"/>
    <property type="match status" value="1"/>
</dbReference>
<dbReference type="CDD" id="cd03334">
    <property type="entry name" value="Fab1_TCP"/>
    <property type="match status" value="1"/>
</dbReference>
<gene>
    <name evidence="14" type="ORF">NA57DRAFT_28803</name>
</gene>
<feature type="compositionally biased region" description="Basic residues" evidence="11">
    <location>
        <begin position="660"/>
        <end position="670"/>
    </location>
</feature>
<keyword evidence="4 10" id="KW-0547">Nucleotide-binding</keyword>
<dbReference type="PANTHER" id="PTHR45748:SF7">
    <property type="entry name" value="1-PHOSPHATIDYLINOSITOL 3-PHOSPHATE 5-KINASE-RELATED"/>
    <property type="match status" value="1"/>
</dbReference>
<dbReference type="GO" id="GO:0008270">
    <property type="term" value="F:zinc ion binding"/>
    <property type="evidence" value="ECO:0007669"/>
    <property type="project" value="UniProtKB-KW"/>
</dbReference>
<keyword evidence="15" id="KW-1185">Reference proteome</keyword>
<dbReference type="GO" id="GO:0000285">
    <property type="term" value="F:1-phosphatidylinositol-3-phosphate 5-kinase activity"/>
    <property type="evidence" value="ECO:0007669"/>
    <property type="project" value="UniProtKB-EC"/>
</dbReference>
<dbReference type="SUPFAM" id="SSF57903">
    <property type="entry name" value="FYVE/PHD zinc finger"/>
    <property type="match status" value="1"/>
</dbReference>
<dbReference type="GO" id="GO:0010008">
    <property type="term" value="C:endosome membrane"/>
    <property type="evidence" value="ECO:0007669"/>
    <property type="project" value="TreeGrafter"/>
</dbReference>
<keyword evidence="6 10" id="KW-0418">Kinase</keyword>
<feature type="compositionally biased region" description="Low complexity" evidence="11">
    <location>
        <begin position="106"/>
        <end position="117"/>
    </location>
</feature>
<dbReference type="InterPro" id="IPR002423">
    <property type="entry name" value="Cpn60/GroEL/TCP-1"/>
</dbReference>
<dbReference type="Gene3D" id="3.50.7.10">
    <property type="entry name" value="GroEL"/>
    <property type="match status" value="1"/>
</dbReference>
<evidence type="ECO:0000259" key="13">
    <source>
        <dbReference type="PROSITE" id="PS51455"/>
    </source>
</evidence>
<dbReference type="PROSITE" id="PS50178">
    <property type="entry name" value="ZF_FYVE"/>
    <property type="match status" value="1"/>
</dbReference>
<comment type="caution">
    <text evidence="14">The sequence shown here is derived from an EMBL/GenBank/DDBJ whole genome shotgun (WGS) entry which is preliminary data.</text>
</comment>
<evidence type="ECO:0000256" key="8">
    <source>
        <dbReference type="ARBA" id="ARBA00022840"/>
    </source>
</evidence>
<dbReference type="Pfam" id="PF01363">
    <property type="entry name" value="FYVE"/>
    <property type="match status" value="1"/>
</dbReference>
<feature type="compositionally biased region" description="Polar residues" evidence="11">
    <location>
        <begin position="187"/>
        <end position="205"/>
    </location>
</feature>
<feature type="compositionally biased region" description="Basic and acidic residues" evidence="11">
    <location>
        <begin position="635"/>
        <end position="652"/>
    </location>
</feature>
<feature type="compositionally biased region" description="Polar residues" evidence="11">
    <location>
        <begin position="1843"/>
        <end position="1866"/>
    </location>
</feature>
<dbReference type="InterPro" id="IPR017455">
    <property type="entry name" value="Znf_FYVE-rel"/>
</dbReference>
<feature type="domain" description="FYVE-type" evidence="12">
    <location>
        <begin position="386"/>
        <end position="445"/>
    </location>
</feature>
<dbReference type="CDD" id="cd17300">
    <property type="entry name" value="PIPKc_PIKfyve"/>
    <property type="match status" value="1"/>
</dbReference>
<evidence type="ECO:0000256" key="11">
    <source>
        <dbReference type="SAM" id="MobiDB-lite"/>
    </source>
</evidence>
<dbReference type="FunFam" id="3.50.7.10:FF:000007">
    <property type="entry name" value="1-phosphatidylinositol 3-phosphate 5-kinase isoform X1"/>
    <property type="match status" value="1"/>
</dbReference>
<feature type="region of interest" description="Disordered" evidence="11">
    <location>
        <begin position="629"/>
        <end position="693"/>
    </location>
</feature>
<feature type="compositionally biased region" description="Polar residues" evidence="11">
    <location>
        <begin position="1032"/>
        <end position="1055"/>
    </location>
</feature>
<dbReference type="Gene3D" id="3.30.800.10">
    <property type="entry name" value="Phosphatidylinositol Phosphate Kinase II Beta"/>
    <property type="match status" value="1"/>
</dbReference>
<dbReference type="SMART" id="SM00064">
    <property type="entry name" value="FYVE"/>
    <property type="match status" value="1"/>
</dbReference>
<feature type="compositionally biased region" description="Low complexity" evidence="11">
    <location>
        <begin position="262"/>
        <end position="276"/>
    </location>
</feature>
<feature type="region of interest" description="Disordered" evidence="11">
    <location>
        <begin position="1827"/>
        <end position="1909"/>
    </location>
</feature>
<dbReference type="Proteomes" id="UP000799772">
    <property type="component" value="Unassembled WGS sequence"/>
</dbReference>
<feature type="region of interest" description="Disordered" evidence="11">
    <location>
        <begin position="95"/>
        <end position="287"/>
    </location>
</feature>
<evidence type="ECO:0000256" key="7">
    <source>
        <dbReference type="ARBA" id="ARBA00022833"/>
    </source>
</evidence>
<feature type="non-terminal residue" evidence="14">
    <location>
        <position position="2319"/>
    </location>
</feature>
<dbReference type="InterPro" id="IPR027409">
    <property type="entry name" value="GroEL-like_apical_dom_sf"/>
</dbReference>
<feature type="domain" description="PIPK" evidence="13">
    <location>
        <begin position="1981"/>
        <end position="2308"/>
    </location>
</feature>
<feature type="compositionally biased region" description="Basic and acidic residues" evidence="11">
    <location>
        <begin position="1872"/>
        <end position="1883"/>
    </location>
</feature>
<proteinExistence type="predicted"/>
<dbReference type="InterPro" id="IPR027484">
    <property type="entry name" value="PInositol-4-P-5-kinase_N"/>
</dbReference>
<feature type="compositionally biased region" description="Acidic residues" evidence="11">
    <location>
        <begin position="1898"/>
        <end position="1909"/>
    </location>
</feature>
<evidence type="ECO:0000256" key="10">
    <source>
        <dbReference type="PROSITE-ProRule" id="PRU00781"/>
    </source>
</evidence>
<feature type="compositionally biased region" description="Low complexity" evidence="11">
    <location>
        <begin position="518"/>
        <end position="527"/>
    </location>
</feature>
<feature type="compositionally biased region" description="Polar residues" evidence="11">
    <location>
        <begin position="1648"/>
        <end position="1658"/>
    </location>
</feature>
<accession>A0A9P4M9U7</accession>
<keyword evidence="3" id="KW-0479">Metal-binding</keyword>
<dbReference type="InterPro" id="IPR013083">
    <property type="entry name" value="Znf_RING/FYVE/PHD"/>
</dbReference>
<keyword evidence="2 10" id="KW-0808">Transferase</keyword>
<dbReference type="InterPro" id="IPR011011">
    <property type="entry name" value="Znf_FYVE_PHD"/>
</dbReference>
<evidence type="ECO:0000256" key="6">
    <source>
        <dbReference type="ARBA" id="ARBA00022777"/>
    </source>
</evidence>
<dbReference type="EC" id="2.7.1.150" evidence="1"/>
<dbReference type="GO" id="GO:0046854">
    <property type="term" value="P:phosphatidylinositol phosphate biosynthetic process"/>
    <property type="evidence" value="ECO:0007669"/>
    <property type="project" value="TreeGrafter"/>
</dbReference>
<dbReference type="InterPro" id="IPR002498">
    <property type="entry name" value="PInositol-4-P-4/5-kinase_core"/>
</dbReference>
<keyword evidence="7" id="KW-0862">Zinc</keyword>
<feature type="compositionally biased region" description="Low complexity" evidence="11">
    <location>
        <begin position="1659"/>
        <end position="1669"/>
    </location>
</feature>
<feature type="compositionally biased region" description="Basic and acidic residues" evidence="11">
    <location>
        <begin position="469"/>
        <end position="479"/>
    </location>
</feature>
<feature type="compositionally biased region" description="Polar residues" evidence="11">
    <location>
        <begin position="96"/>
        <end position="105"/>
    </location>
</feature>